<dbReference type="PANTHER" id="PTHR39335">
    <property type="entry name" value="BLL4220 PROTEIN"/>
    <property type="match status" value="1"/>
</dbReference>
<dbReference type="PANTHER" id="PTHR39335:SF1">
    <property type="entry name" value="BLL4220 PROTEIN"/>
    <property type="match status" value="1"/>
</dbReference>
<reference evidence="1 2" key="1">
    <citation type="submission" date="2017-10" db="EMBL/GenBank/DDBJ databases">
        <title>Whole genome of Pedobacter ginsengisoli T01R-27 isolated from tomato rhizosphere.</title>
        <authorList>
            <person name="Weon H.-Y."/>
            <person name="Lee S.A."/>
            <person name="Sang M.K."/>
            <person name="Song J."/>
        </authorList>
    </citation>
    <scope>NUCLEOTIDE SEQUENCE [LARGE SCALE GENOMIC DNA]</scope>
    <source>
        <strain evidence="1 2">T01R-27</strain>
    </source>
</reference>
<dbReference type="GO" id="GO:0043448">
    <property type="term" value="P:alkane catabolic process"/>
    <property type="evidence" value="ECO:0007669"/>
    <property type="project" value="TreeGrafter"/>
</dbReference>
<gene>
    <name evidence="1" type="ORF">CPT03_13175</name>
</gene>
<dbReference type="Pfam" id="PF03640">
    <property type="entry name" value="Lipoprotein_15"/>
    <property type="match status" value="3"/>
</dbReference>
<dbReference type="KEGG" id="pgs:CPT03_13175"/>
<evidence type="ECO:0000313" key="2">
    <source>
        <dbReference type="Proteomes" id="UP000223749"/>
    </source>
</evidence>
<dbReference type="RefSeq" id="WP_099439280.1">
    <property type="nucleotide sequence ID" value="NZ_CP024091.1"/>
</dbReference>
<dbReference type="PROSITE" id="PS51257">
    <property type="entry name" value="PROKAR_LIPOPROTEIN"/>
    <property type="match status" value="1"/>
</dbReference>
<protein>
    <recommendedName>
        <fullName evidence="3">Lipoprotein</fullName>
    </recommendedName>
</protein>
<sequence>MSPLFKKTFVLFSLATVLFTGCSKKKDDVVKEPEVSYDLKLAASASFGSVITDGTGKTLYCFVKDAKNTSSCIDGCLTTWPVYYAENATPPTGLNAADIATITRADGSKQTTYKGWPLYYYAGDKTKDEIKGDGVGGVWFVAKPDYSVMMASQQLVGHDGKNYTADSKEGVGITVYLTDANGRTLYAFTPDTFNKNNFTKPDLSNNAVWPIFESEILNVPSVLKKEMFTVITSVGKNQLSYKGHPLYYFGSDAAKGDTKGVSFPKPGVWPLLTLNTVPLN</sequence>
<evidence type="ECO:0008006" key="3">
    <source>
        <dbReference type="Google" id="ProtNLM"/>
    </source>
</evidence>
<dbReference type="EMBL" id="CP024091">
    <property type="protein sequence ID" value="ATP57356.1"/>
    <property type="molecule type" value="Genomic_DNA"/>
</dbReference>
<name>A0A2D1U6X5_9SPHI</name>
<keyword evidence="2" id="KW-1185">Reference proteome</keyword>
<dbReference type="Proteomes" id="UP000223749">
    <property type="component" value="Chromosome"/>
</dbReference>
<dbReference type="InterPro" id="IPR005297">
    <property type="entry name" value="Lipoprotein_repeat"/>
</dbReference>
<proteinExistence type="predicted"/>
<organism evidence="1 2">
    <name type="scientific">Pedobacter ginsengisoli</name>
    <dbReference type="NCBI Taxonomy" id="363852"/>
    <lineage>
        <taxon>Bacteria</taxon>
        <taxon>Pseudomonadati</taxon>
        <taxon>Bacteroidota</taxon>
        <taxon>Sphingobacteriia</taxon>
        <taxon>Sphingobacteriales</taxon>
        <taxon>Sphingobacteriaceae</taxon>
        <taxon>Pedobacter</taxon>
    </lineage>
</organism>
<dbReference type="OrthoDB" id="597632at2"/>
<evidence type="ECO:0000313" key="1">
    <source>
        <dbReference type="EMBL" id="ATP57356.1"/>
    </source>
</evidence>
<accession>A0A2D1U6X5</accession>
<dbReference type="AlphaFoldDB" id="A0A2D1U6X5"/>